<dbReference type="GO" id="GO:0009252">
    <property type="term" value="P:peptidoglycan biosynthetic process"/>
    <property type="evidence" value="ECO:0007669"/>
    <property type="project" value="UniProtKB-KW"/>
</dbReference>
<dbReference type="PANTHER" id="PTHR23135">
    <property type="entry name" value="MUR LIGASE FAMILY MEMBER"/>
    <property type="match status" value="1"/>
</dbReference>
<dbReference type="InterPro" id="IPR013221">
    <property type="entry name" value="Mur_ligase_cen"/>
</dbReference>
<keyword evidence="5" id="KW-0961">Cell wall biogenesis/degradation</keyword>
<gene>
    <name evidence="9" type="ORF">D6810_03170</name>
</gene>
<dbReference type="GO" id="GO:0051301">
    <property type="term" value="P:cell division"/>
    <property type="evidence" value="ECO:0007669"/>
    <property type="project" value="UniProtKB-KW"/>
</dbReference>
<dbReference type="Gene3D" id="3.40.50.720">
    <property type="entry name" value="NAD(P)-binding Rossmann-like Domain"/>
    <property type="match status" value="1"/>
</dbReference>
<evidence type="ECO:0000259" key="6">
    <source>
        <dbReference type="Pfam" id="PF01225"/>
    </source>
</evidence>
<dbReference type="InterPro" id="IPR004101">
    <property type="entry name" value="Mur_ligase_C"/>
</dbReference>
<keyword evidence="1" id="KW-0132">Cell division</keyword>
<organism evidence="9 10">
    <name type="scientific">Candidatus Dojkabacteria bacterium</name>
    <dbReference type="NCBI Taxonomy" id="2099670"/>
    <lineage>
        <taxon>Bacteria</taxon>
        <taxon>Candidatus Dojkabacteria</taxon>
    </lineage>
</organism>
<evidence type="ECO:0000256" key="1">
    <source>
        <dbReference type="ARBA" id="ARBA00022618"/>
    </source>
</evidence>
<keyword evidence="4" id="KW-0131">Cell cycle</keyword>
<evidence type="ECO:0000313" key="10">
    <source>
        <dbReference type="Proteomes" id="UP000269410"/>
    </source>
</evidence>
<sequence length="520" mass="58457">MRVYVSGVGGSGCYYLAKFYALQKFVVYGSDIARTTRTEELERLGVNIVYSPGNVDHIRSIGSIDLYIYSSAIPKEHPERNFFEDCDDVEKYEVGHLYDLLVKRYKFGQMSDSEKDAFLKSNMAPLFNLDWNRKKFIAVTGTDGKTTTCSMIYHILKNLGFSVGMITTLGIVVNDKVFDTGLHTTTPTSQEIFNILTSSDFISVDYVIIEATSHGLAMGRLAGAYFDVSVITNITSEHLDYHGTWENYFNAKTRIFTEHLKSDGTLVLNEFDPSFLNLSELAKTKNVKFVSKSYKNVELSDVLNTSYNLQNANCALNVINILLPEKLNDAINTLKTFTGVKGRMEILQNKPFKVIVDFAHTANGLNSLLTHLKKNLSEGGKLRVVFGCAGMRDKKKRFHMGEAAACYADAIYIAPEDPRTESLRDINSEILRGIGFTNEKIQEIYQKDYAEATLSNGKEVKVFQKGELLDRFEAIKSAIHDCEDNDTLVICGKGHEKSMCFGTVEYDWSDQQQAQKILSD</sequence>
<dbReference type="InterPro" id="IPR000713">
    <property type="entry name" value="Mur_ligase_N"/>
</dbReference>
<protein>
    <recommendedName>
        <fullName evidence="11">UDP-N-acetylmuramoyl-L-alanyl-D-glutamate--2, 6-diaminopimelate ligase</fullName>
    </recommendedName>
</protein>
<dbReference type="Gene3D" id="3.90.190.20">
    <property type="entry name" value="Mur ligase, C-terminal domain"/>
    <property type="match status" value="1"/>
</dbReference>
<reference evidence="9 10" key="1">
    <citation type="submission" date="2018-10" db="EMBL/GenBank/DDBJ databases">
        <title>Thermophilic Lithotrophy and Phototrophy in an Intertidal, Iron-rich, Geothermal Spring.</title>
        <authorList>
            <person name="Ward L.M."/>
            <person name="Idei A."/>
            <person name="Nakagawa M."/>
            <person name="Ueno Y."/>
            <person name="Fischer W."/>
            <person name="Mcglynn S.E."/>
        </authorList>
    </citation>
    <scope>NUCLEOTIDE SEQUENCE [LARGE SCALE GENOMIC DNA]</scope>
    <source>
        <strain evidence="9">J137</strain>
    </source>
</reference>
<evidence type="ECO:0000313" key="9">
    <source>
        <dbReference type="EMBL" id="RMD76711.1"/>
    </source>
</evidence>
<evidence type="ECO:0000259" key="7">
    <source>
        <dbReference type="Pfam" id="PF02875"/>
    </source>
</evidence>
<dbReference type="EMBL" id="RFKV01000106">
    <property type="protein sequence ID" value="RMD76711.1"/>
    <property type="molecule type" value="Genomic_DNA"/>
</dbReference>
<dbReference type="Pfam" id="PF08245">
    <property type="entry name" value="Mur_ligase_M"/>
    <property type="match status" value="1"/>
</dbReference>
<name>A0A3M0Z101_9BACT</name>
<proteinExistence type="predicted"/>
<dbReference type="Gene3D" id="3.40.1190.10">
    <property type="entry name" value="Mur-like, catalytic domain"/>
    <property type="match status" value="1"/>
</dbReference>
<dbReference type="Pfam" id="PF01225">
    <property type="entry name" value="Mur_ligase"/>
    <property type="match status" value="1"/>
</dbReference>
<evidence type="ECO:0000259" key="8">
    <source>
        <dbReference type="Pfam" id="PF08245"/>
    </source>
</evidence>
<dbReference type="GO" id="GO:0005524">
    <property type="term" value="F:ATP binding"/>
    <property type="evidence" value="ECO:0007669"/>
    <property type="project" value="InterPro"/>
</dbReference>
<keyword evidence="2" id="KW-0133">Cell shape</keyword>
<dbReference type="InterPro" id="IPR036565">
    <property type="entry name" value="Mur-like_cat_sf"/>
</dbReference>
<dbReference type="SUPFAM" id="SSF53244">
    <property type="entry name" value="MurD-like peptide ligases, peptide-binding domain"/>
    <property type="match status" value="1"/>
</dbReference>
<accession>A0A3M0Z101</accession>
<feature type="domain" description="Mur ligase C-terminal" evidence="7">
    <location>
        <begin position="342"/>
        <end position="494"/>
    </location>
</feature>
<dbReference type="PANTHER" id="PTHR23135:SF4">
    <property type="entry name" value="UDP-N-ACETYLMURAMOYL-L-ALANYL-D-GLUTAMATE--2,6-DIAMINOPIMELATE LIGASE MURE HOMOLOG, CHLOROPLASTIC"/>
    <property type="match status" value="1"/>
</dbReference>
<keyword evidence="3" id="KW-0573">Peptidoglycan synthesis</keyword>
<dbReference type="GO" id="GO:0008360">
    <property type="term" value="P:regulation of cell shape"/>
    <property type="evidence" value="ECO:0007669"/>
    <property type="project" value="UniProtKB-KW"/>
</dbReference>
<dbReference type="GO" id="GO:0016881">
    <property type="term" value="F:acid-amino acid ligase activity"/>
    <property type="evidence" value="ECO:0007669"/>
    <property type="project" value="InterPro"/>
</dbReference>
<dbReference type="GO" id="GO:0071555">
    <property type="term" value="P:cell wall organization"/>
    <property type="evidence" value="ECO:0007669"/>
    <property type="project" value="UniProtKB-KW"/>
</dbReference>
<dbReference type="SUPFAM" id="SSF53623">
    <property type="entry name" value="MurD-like peptide ligases, catalytic domain"/>
    <property type="match status" value="1"/>
</dbReference>
<comment type="caution">
    <text evidence="9">The sequence shown here is derived from an EMBL/GenBank/DDBJ whole genome shotgun (WGS) entry which is preliminary data.</text>
</comment>
<evidence type="ECO:0000256" key="2">
    <source>
        <dbReference type="ARBA" id="ARBA00022960"/>
    </source>
</evidence>
<dbReference type="SUPFAM" id="SSF51984">
    <property type="entry name" value="MurCD N-terminal domain"/>
    <property type="match status" value="1"/>
</dbReference>
<feature type="domain" description="Mur ligase central" evidence="8">
    <location>
        <begin position="139"/>
        <end position="300"/>
    </location>
</feature>
<evidence type="ECO:0008006" key="11">
    <source>
        <dbReference type="Google" id="ProtNLM"/>
    </source>
</evidence>
<feature type="domain" description="Mur ligase N-terminal catalytic" evidence="6">
    <location>
        <begin position="6"/>
        <end position="80"/>
    </location>
</feature>
<dbReference type="AlphaFoldDB" id="A0A3M0Z101"/>
<dbReference type="InterPro" id="IPR036615">
    <property type="entry name" value="Mur_ligase_C_dom_sf"/>
</dbReference>
<evidence type="ECO:0000256" key="3">
    <source>
        <dbReference type="ARBA" id="ARBA00022984"/>
    </source>
</evidence>
<feature type="non-terminal residue" evidence="9">
    <location>
        <position position="520"/>
    </location>
</feature>
<evidence type="ECO:0000256" key="5">
    <source>
        <dbReference type="ARBA" id="ARBA00023316"/>
    </source>
</evidence>
<dbReference type="Pfam" id="PF02875">
    <property type="entry name" value="Mur_ligase_C"/>
    <property type="match status" value="1"/>
</dbReference>
<evidence type="ECO:0000256" key="4">
    <source>
        <dbReference type="ARBA" id="ARBA00023306"/>
    </source>
</evidence>
<dbReference type="Proteomes" id="UP000269410">
    <property type="component" value="Unassembled WGS sequence"/>
</dbReference>